<dbReference type="Gene3D" id="3.20.20.140">
    <property type="entry name" value="Metal-dependent hydrolases"/>
    <property type="match status" value="1"/>
</dbReference>
<dbReference type="AlphaFoldDB" id="A0A853BCF2"/>
<evidence type="ECO:0000256" key="2">
    <source>
        <dbReference type="ARBA" id="ARBA00022833"/>
    </source>
</evidence>
<sequence length="316" mass="34460">MTAGGELVDVHSHFVTDHYRTEAQQAGHALPDGMPAWPEWSADRQLELMDTHGIRTAVLSTSSPGVHFGDDRAAARLARHVNDTAAELERDHPGRFRQFASLPLPDVPAALAEAERALEELGAAGFTVESNIAGTYLGDPRFEPLLTQLNDRGAAVFIHPTSPPCWEAVSPDRPRPMLEFPFDTTRAVADLLLRGTLVRYPGIRFVIPHCGGTLPLLADRIELFRTAFMSTTDQPSTREQLSRLWYDLAGTPFPAQAPALVELVGTDRLLYGSDFCFTPPPAVAGQVASLDAAANPEPGIGWRELTTRNAEELLKP</sequence>
<evidence type="ECO:0000256" key="3">
    <source>
        <dbReference type="ARBA" id="ARBA00023239"/>
    </source>
</evidence>
<evidence type="ECO:0000259" key="6">
    <source>
        <dbReference type="Pfam" id="PF04909"/>
    </source>
</evidence>
<dbReference type="GO" id="GO:0019748">
    <property type="term" value="P:secondary metabolic process"/>
    <property type="evidence" value="ECO:0007669"/>
    <property type="project" value="TreeGrafter"/>
</dbReference>
<dbReference type="GO" id="GO:0016787">
    <property type="term" value="F:hydrolase activity"/>
    <property type="evidence" value="ECO:0007669"/>
    <property type="project" value="UniProtKB-KW"/>
</dbReference>
<dbReference type="InterPro" id="IPR032465">
    <property type="entry name" value="ACMSD"/>
</dbReference>
<dbReference type="EC" id="4.1.1.52" evidence="5"/>
<evidence type="ECO:0000313" key="8">
    <source>
        <dbReference type="Proteomes" id="UP000549616"/>
    </source>
</evidence>
<dbReference type="InterPro" id="IPR032466">
    <property type="entry name" value="Metal_Hydrolase"/>
</dbReference>
<keyword evidence="3" id="KW-0456">Lyase</keyword>
<reference evidence="7 8" key="1">
    <citation type="submission" date="2020-07" db="EMBL/GenBank/DDBJ databases">
        <title>Sequencing the genomes of 1000 actinobacteria strains.</title>
        <authorList>
            <person name="Klenk H.-P."/>
        </authorList>
    </citation>
    <scope>NUCLEOTIDE SEQUENCE [LARGE SCALE GENOMIC DNA]</scope>
    <source>
        <strain evidence="7 8">DSM 104006</strain>
    </source>
</reference>
<protein>
    <recommendedName>
        <fullName evidence="5">6-methylsalicylate decarboxylase</fullName>
        <ecNumber evidence="5">4.1.1.52</ecNumber>
    </recommendedName>
</protein>
<dbReference type="RefSeq" id="WP_179776587.1">
    <property type="nucleotide sequence ID" value="NZ_JACCFK010000002.1"/>
</dbReference>
<keyword evidence="1" id="KW-0479">Metal-binding</keyword>
<dbReference type="GO" id="GO:0047596">
    <property type="term" value="F:6-methylsalicylate decarboxylase activity"/>
    <property type="evidence" value="ECO:0007669"/>
    <property type="project" value="UniProtKB-EC"/>
</dbReference>
<gene>
    <name evidence="7" type="ORF">HNR02_005722</name>
</gene>
<keyword evidence="7" id="KW-0378">Hydrolase</keyword>
<dbReference type="SUPFAM" id="SSF51556">
    <property type="entry name" value="Metallo-dependent hydrolases"/>
    <property type="match status" value="1"/>
</dbReference>
<dbReference type="Pfam" id="PF04909">
    <property type="entry name" value="Amidohydro_2"/>
    <property type="match status" value="1"/>
</dbReference>
<evidence type="ECO:0000313" key="7">
    <source>
        <dbReference type="EMBL" id="NYI92347.1"/>
    </source>
</evidence>
<organism evidence="7 8">
    <name type="scientific">Amycolatopsis endophytica</name>
    <dbReference type="NCBI Taxonomy" id="860233"/>
    <lineage>
        <taxon>Bacteria</taxon>
        <taxon>Bacillati</taxon>
        <taxon>Actinomycetota</taxon>
        <taxon>Actinomycetes</taxon>
        <taxon>Pseudonocardiales</taxon>
        <taxon>Pseudonocardiaceae</taxon>
        <taxon>Amycolatopsis</taxon>
    </lineage>
</organism>
<dbReference type="PANTHER" id="PTHR21240">
    <property type="entry name" value="2-AMINO-3-CARBOXYLMUCONATE-6-SEMIALDEHYDE DECARBOXYLASE"/>
    <property type="match status" value="1"/>
</dbReference>
<dbReference type="InterPro" id="IPR006680">
    <property type="entry name" value="Amidohydro-rel"/>
</dbReference>
<comment type="catalytic activity">
    <reaction evidence="4">
        <text>6-methylsalicylate + H(+) = 3-methylphenol + CO2</text>
        <dbReference type="Rhea" id="RHEA:23112"/>
        <dbReference type="ChEBI" id="CHEBI:15378"/>
        <dbReference type="ChEBI" id="CHEBI:16526"/>
        <dbReference type="ChEBI" id="CHEBI:17231"/>
        <dbReference type="ChEBI" id="CHEBI:36658"/>
        <dbReference type="EC" id="4.1.1.52"/>
    </reaction>
    <physiologicalReaction direction="left-to-right" evidence="4">
        <dbReference type="Rhea" id="RHEA:23113"/>
    </physiologicalReaction>
</comment>
<evidence type="ECO:0000256" key="1">
    <source>
        <dbReference type="ARBA" id="ARBA00022723"/>
    </source>
</evidence>
<proteinExistence type="predicted"/>
<keyword evidence="2" id="KW-0862">Zinc</keyword>
<accession>A0A853BCF2</accession>
<feature type="domain" description="Amidohydrolase-related" evidence="6">
    <location>
        <begin position="8"/>
        <end position="297"/>
    </location>
</feature>
<comment type="caution">
    <text evidence="7">The sequence shown here is derived from an EMBL/GenBank/DDBJ whole genome shotgun (WGS) entry which is preliminary data.</text>
</comment>
<name>A0A853BCF2_9PSEU</name>
<dbReference type="GO" id="GO:0005829">
    <property type="term" value="C:cytosol"/>
    <property type="evidence" value="ECO:0007669"/>
    <property type="project" value="TreeGrafter"/>
</dbReference>
<evidence type="ECO:0000256" key="5">
    <source>
        <dbReference type="ARBA" id="ARBA00038889"/>
    </source>
</evidence>
<keyword evidence="8" id="KW-1185">Reference proteome</keyword>
<dbReference type="EMBL" id="JACCFK010000002">
    <property type="protein sequence ID" value="NYI92347.1"/>
    <property type="molecule type" value="Genomic_DNA"/>
</dbReference>
<dbReference type="Proteomes" id="UP000549616">
    <property type="component" value="Unassembled WGS sequence"/>
</dbReference>
<dbReference type="PANTHER" id="PTHR21240:SF29">
    <property type="entry name" value="AMIDOHYDROLASE-RELATED DOMAIN-CONTAINING PROTEIN"/>
    <property type="match status" value="1"/>
</dbReference>
<evidence type="ECO:0000256" key="4">
    <source>
        <dbReference type="ARBA" id="ARBA00036832"/>
    </source>
</evidence>
<dbReference type="GO" id="GO:0046872">
    <property type="term" value="F:metal ion binding"/>
    <property type="evidence" value="ECO:0007669"/>
    <property type="project" value="UniProtKB-KW"/>
</dbReference>